<evidence type="ECO:0000313" key="1">
    <source>
        <dbReference type="EMBL" id="TKR67887.1"/>
    </source>
</evidence>
<reference evidence="1 2" key="2">
    <citation type="journal article" date="2019" name="G3 (Bethesda)">
        <title>Hybrid Assembly of the Genome of the Entomopathogenic Nematode Steinernema carpocapsae Identifies the X-Chromosome.</title>
        <authorList>
            <person name="Serra L."/>
            <person name="Macchietto M."/>
            <person name="Macias-Munoz A."/>
            <person name="McGill C.J."/>
            <person name="Rodriguez I.M."/>
            <person name="Rodriguez B."/>
            <person name="Murad R."/>
            <person name="Mortazavi A."/>
        </authorList>
    </citation>
    <scope>NUCLEOTIDE SEQUENCE [LARGE SCALE GENOMIC DNA]</scope>
    <source>
        <strain evidence="1 2">ALL</strain>
    </source>
</reference>
<dbReference type="Proteomes" id="UP000298663">
    <property type="component" value="Unassembled WGS sequence"/>
</dbReference>
<reference evidence="1 2" key="1">
    <citation type="journal article" date="2015" name="Genome Biol.">
        <title>Comparative genomics of Steinernema reveals deeply conserved gene regulatory networks.</title>
        <authorList>
            <person name="Dillman A.R."/>
            <person name="Macchietto M."/>
            <person name="Porter C.F."/>
            <person name="Rogers A."/>
            <person name="Williams B."/>
            <person name="Antoshechkin I."/>
            <person name="Lee M.M."/>
            <person name="Goodwin Z."/>
            <person name="Lu X."/>
            <person name="Lewis E.E."/>
            <person name="Goodrich-Blair H."/>
            <person name="Stock S.P."/>
            <person name="Adams B.J."/>
            <person name="Sternberg P.W."/>
            <person name="Mortazavi A."/>
        </authorList>
    </citation>
    <scope>NUCLEOTIDE SEQUENCE [LARGE SCALE GENOMIC DNA]</scope>
    <source>
        <strain evidence="1 2">ALL</strain>
    </source>
</reference>
<organism evidence="1 2">
    <name type="scientific">Steinernema carpocapsae</name>
    <name type="common">Entomopathogenic nematode</name>
    <dbReference type="NCBI Taxonomy" id="34508"/>
    <lineage>
        <taxon>Eukaryota</taxon>
        <taxon>Metazoa</taxon>
        <taxon>Ecdysozoa</taxon>
        <taxon>Nematoda</taxon>
        <taxon>Chromadorea</taxon>
        <taxon>Rhabditida</taxon>
        <taxon>Tylenchina</taxon>
        <taxon>Panagrolaimomorpha</taxon>
        <taxon>Strongyloidoidea</taxon>
        <taxon>Steinernematidae</taxon>
        <taxon>Steinernema</taxon>
    </lineage>
</organism>
<accession>A0A4U5MF90</accession>
<dbReference type="Gene3D" id="3.10.490.10">
    <property type="entry name" value="Gamma-glutamyl cyclotransferase-like"/>
    <property type="match status" value="1"/>
</dbReference>
<dbReference type="AlphaFoldDB" id="A0A4U5MF90"/>
<sequence length="87" mass="10053">MESGKIREAWIYLLPTWKPKILQESSEMLTEYSSKGAHGREYVTRAARAKDIIEEQYNLIDDIHFGSEATTDRLQHTLAKAKRDLDS</sequence>
<gene>
    <name evidence="1" type="ORF">L596_023967</name>
</gene>
<dbReference type="STRING" id="34508.A0A4U5MF90"/>
<dbReference type="EMBL" id="AZBU02000008">
    <property type="protein sequence ID" value="TKR67887.1"/>
    <property type="molecule type" value="Genomic_DNA"/>
</dbReference>
<evidence type="ECO:0000313" key="2">
    <source>
        <dbReference type="Proteomes" id="UP000298663"/>
    </source>
</evidence>
<dbReference type="OrthoDB" id="113620at2759"/>
<proteinExistence type="predicted"/>
<keyword evidence="2" id="KW-1185">Reference proteome</keyword>
<protein>
    <submittedName>
        <fullName evidence="1">Uncharacterized protein</fullName>
    </submittedName>
</protein>
<comment type="caution">
    <text evidence="1">The sequence shown here is derived from an EMBL/GenBank/DDBJ whole genome shotgun (WGS) entry which is preliminary data.</text>
</comment>
<name>A0A4U5MF90_STECR</name>